<evidence type="ECO:0008006" key="4">
    <source>
        <dbReference type="Google" id="ProtNLM"/>
    </source>
</evidence>
<proteinExistence type="predicted"/>
<protein>
    <recommendedName>
        <fullName evidence="4">Retrovirus-related Pol polyprotein from transposon TNT 1-94</fullName>
    </recommendedName>
</protein>
<dbReference type="PANTHER" id="PTHR11439">
    <property type="entry name" value="GAG-POL-RELATED RETROTRANSPOSON"/>
    <property type="match status" value="1"/>
</dbReference>
<dbReference type="AlphaFoldDB" id="A0A438KEB1"/>
<name>A0A438KEB1_VITVI</name>
<dbReference type="InterPro" id="IPR036397">
    <property type="entry name" value="RNaseH_sf"/>
</dbReference>
<evidence type="ECO:0000313" key="2">
    <source>
        <dbReference type="EMBL" id="RVX19556.1"/>
    </source>
</evidence>
<dbReference type="Proteomes" id="UP000288805">
    <property type="component" value="Unassembled WGS sequence"/>
</dbReference>
<comment type="caution">
    <text evidence="2">The sequence shown here is derived from an EMBL/GenBank/DDBJ whole genome shotgun (WGS) entry which is preliminary data.</text>
</comment>
<evidence type="ECO:0000313" key="3">
    <source>
        <dbReference type="Proteomes" id="UP000288805"/>
    </source>
</evidence>
<reference evidence="2 3" key="1">
    <citation type="journal article" date="2018" name="PLoS Genet.">
        <title>Population sequencing reveals clonal diversity and ancestral inbreeding in the grapevine cultivar Chardonnay.</title>
        <authorList>
            <person name="Roach M.J."/>
            <person name="Johnson D.L."/>
            <person name="Bohlmann J."/>
            <person name="van Vuuren H.J."/>
            <person name="Jones S.J."/>
            <person name="Pretorius I.S."/>
            <person name="Schmidt S.A."/>
            <person name="Borneman A.R."/>
        </authorList>
    </citation>
    <scope>NUCLEOTIDE SEQUENCE [LARGE SCALE GENOMIC DNA]</scope>
    <source>
        <strain evidence="3">cv. Chardonnay</strain>
        <tissue evidence="2">Leaf</tissue>
    </source>
</reference>
<dbReference type="EMBL" id="QGNW01000008">
    <property type="protein sequence ID" value="RVX19556.1"/>
    <property type="molecule type" value="Genomic_DNA"/>
</dbReference>
<dbReference type="PANTHER" id="PTHR11439:SF467">
    <property type="entry name" value="INTEGRASE CATALYTIC DOMAIN-CONTAINING PROTEIN"/>
    <property type="match status" value="1"/>
</dbReference>
<feature type="compositionally biased region" description="Basic and acidic residues" evidence="1">
    <location>
        <begin position="93"/>
        <end position="104"/>
    </location>
</feature>
<dbReference type="GO" id="GO:0003676">
    <property type="term" value="F:nucleic acid binding"/>
    <property type="evidence" value="ECO:0007669"/>
    <property type="project" value="InterPro"/>
</dbReference>
<dbReference type="Gene3D" id="3.30.420.10">
    <property type="entry name" value="Ribonuclease H-like superfamily/Ribonuclease H"/>
    <property type="match status" value="1"/>
</dbReference>
<organism evidence="2 3">
    <name type="scientific">Vitis vinifera</name>
    <name type="common">Grape</name>
    <dbReference type="NCBI Taxonomy" id="29760"/>
    <lineage>
        <taxon>Eukaryota</taxon>
        <taxon>Viridiplantae</taxon>
        <taxon>Streptophyta</taxon>
        <taxon>Embryophyta</taxon>
        <taxon>Tracheophyta</taxon>
        <taxon>Spermatophyta</taxon>
        <taxon>Magnoliopsida</taxon>
        <taxon>eudicotyledons</taxon>
        <taxon>Gunneridae</taxon>
        <taxon>Pentapetalae</taxon>
        <taxon>rosids</taxon>
        <taxon>Vitales</taxon>
        <taxon>Vitaceae</taxon>
        <taxon>Viteae</taxon>
        <taxon>Vitis</taxon>
    </lineage>
</organism>
<accession>A0A438KEB1</accession>
<evidence type="ECO:0000256" key="1">
    <source>
        <dbReference type="SAM" id="MobiDB-lite"/>
    </source>
</evidence>
<feature type="region of interest" description="Disordered" evidence="1">
    <location>
        <begin position="87"/>
        <end position="117"/>
    </location>
</feature>
<sequence length="314" mass="36327">MINHSSLPESLWGEAIKTVVYILNQVPSKVAAKTPYELWTGKKPSIRYLERSTGFKFYDPSSKSFFETGNAKFIEDVEYGGKNINTLELPPTHNEELSPIHEEEQQQPQLEVSLRRSTRKKRTMIPNDYIVYLQEHEFDMGLDNDPISFNQVKQSVNSHKWMETMKDEMKSMKDNDVWDLVEYLEEAKPIGCKWIYKTKQDSKGNTDVKIALLTGGIEETIYMVQPENFESKKSKHLRTKDFKLTYWRSDHLEIIGYSDSDFDGCIDSRRSTSKYVFMLAKGVVSWNSVKKSLIATSTMEGEFITCYEASNKAI</sequence>
<gene>
    <name evidence="2" type="ORF">CK203_004941</name>
</gene>
<dbReference type="CDD" id="cd09272">
    <property type="entry name" value="RNase_HI_RT_Ty1"/>
    <property type="match status" value="1"/>
</dbReference>